<dbReference type="InterPro" id="IPR051122">
    <property type="entry name" value="SDR_DHRS6-like"/>
</dbReference>
<dbReference type="InterPro" id="IPR002347">
    <property type="entry name" value="SDR_fam"/>
</dbReference>
<dbReference type="PANTHER" id="PTHR43477:SF1">
    <property type="entry name" value="DIHYDROANTICAPSIN 7-DEHYDROGENASE"/>
    <property type="match status" value="1"/>
</dbReference>
<reference evidence="4 5" key="1">
    <citation type="submission" date="2018-03" db="EMBL/GenBank/DDBJ databases">
        <title>Genomic Encyclopedia of Archaeal and Bacterial Type Strains, Phase II (KMG-II): from individual species to whole genera.</title>
        <authorList>
            <person name="Goeker M."/>
        </authorList>
    </citation>
    <scope>NUCLEOTIDE SEQUENCE [LARGE SCALE GENOMIC DNA]</scope>
    <source>
        <strain evidence="4 5">DSM 19711</strain>
    </source>
</reference>
<dbReference type="GO" id="GO:0016491">
    <property type="term" value="F:oxidoreductase activity"/>
    <property type="evidence" value="ECO:0007669"/>
    <property type="project" value="UniProtKB-KW"/>
</dbReference>
<dbReference type="RefSeq" id="WP_106213583.1">
    <property type="nucleotide sequence ID" value="NZ_PVZF01000011.1"/>
</dbReference>
<dbReference type="EMBL" id="PVZF01000011">
    <property type="protein sequence ID" value="PRY12078.1"/>
    <property type="molecule type" value="Genomic_DNA"/>
</dbReference>
<dbReference type="Gene3D" id="3.40.50.720">
    <property type="entry name" value="NAD(P)-binding Rossmann-like Domain"/>
    <property type="match status" value="1"/>
</dbReference>
<gene>
    <name evidence="4" type="ORF">CLV37_11134</name>
</gene>
<dbReference type="Proteomes" id="UP000238083">
    <property type="component" value="Unassembled WGS sequence"/>
</dbReference>
<evidence type="ECO:0000256" key="1">
    <source>
        <dbReference type="ARBA" id="ARBA00006484"/>
    </source>
</evidence>
<dbReference type="InterPro" id="IPR057326">
    <property type="entry name" value="KR_dom"/>
</dbReference>
<dbReference type="SUPFAM" id="SSF51735">
    <property type="entry name" value="NAD(P)-binding Rossmann-fold domains"/>
    <property type="match status" value="1"/>
</dbReference>
<evidence type="ECO:0000313" key="4">
    <source>
        <dbReference type="EMBL" id="PRY12078.1"/>
    </source>
</evidence>
<accession>A0A2T0QZF8</accession>
<dbReference type="AlphaFoldDB" id="A0A2T0QZF8"/>
<dbReference type="InterPro" id="IPR036291">
    <property type="entry name" value="NAD(P)-bd_dom_sf"/>
</dbReference>
<comment type="caution">
    <text evidence="4">The sequence shown here is derived from an EMBL/GenBank/DDBJ whole genome shotgun (WGS) entry which is preliminary data.</text>
</comment>
<dbReference type="OrthoDB" id="9806974at2"/>
<evidence type="ECO:0000313" key="5">
    <source>
        <dbReference type="Proteomes" id="UP000238083"/>
    </source>
</evidence>
<feature type="domain" description="Ketoreductase" evidence="3">
    <location>
        <begin position="22"/>
        <end position="193"/>
    </location>
</feature>
<comment type="similarity">
    <text evidence="1">Belongs to the short-chain dehydrogenases/reductases (SDR) family.</text>
</comment>
<dbReference type="PRINTS" id="PR00081">
    <property type="entry name" value="GDHRDH"/>
</dbReference>
<dbReference type="PANTHER" id="PTHR43477">
    <property type="entry name" value="DIHYDROANTICAPSIN 7-DEHYDROGENASE"/>
    <property type="match status" value="1"/>
</dbReference>
<dbReference type="Pfam" id="PF13561">
    <property type="entry name" value="adh_short_C2"/>
    <property type="match status" value="1"/>
</dbReference>
<evidence type="ECO:0000256" key="2">
    <source>
        <dbReference type="ARBA" id="ARBA00023002"/>
    </source>
</evidence>
<keyword evidence="2" id="KW-0560">Oxidoreductase</keyword>
<sequence>MTTFAGPTAGPTAEPTAELTGQTVLVVGTGGIAGATARLARAAGADVVLAGRDPGRTAAAADAARARPESVDLSDERSLTALAARLGHVDHVVNLAAAPANGPLRDLDRAALVRAFDVKVFGPALLAGRLDIGRSLTLFSGFIAWRPAAERVAMATANGATAFLAQALAVELAPVRVNAISPGIVDSGSWDGLGTAKEGFLAATAQANPARRTGTVTDLAQATLFAMTNPFLTATTLHVDGGGRFA</sequence>
<proteinExistence type="inferred from homology"/>
<evidence type="ECO:0000259" key="3">
    <source>
        <dbReference type="SMART" id="SM00822"/>
    </source>
</evidence>
<keyword evidence="5" id="KW-1185">Reference proteome</keyword>
<dbReference type="SMART" id="SM00822">
    <property type="entry name" value="PKS_KR"/>
    <property type="match status" value="1"/>
</dbReference>
<organism evidence="4 5">
    <name type="scientific">Kineococcus rhizosphaerae</name>
    <dbReference type="NCBI Taxonomy" id="559628"/>
    <lineage>
        <taxon>Bacteria</taxon>
        <taxon>Bacillati</taxon>
        <taxon>Actinomycetota</taxon>
        <taxon>Actinomycetes</taxon>
        <taxon>Kineosporiales</taxon>
        <taxon>Kineosporiaceae</taxon>
        <taxon>Kineococcus</taxon>
    </lineage>
</organism>
<name>A0A2T0QZF8_9ACTN</name>
<protein>
    <submittedName>
        <fullName evidence="4">NAD(P)-dependent dehydrogenase (Short-subunit alcohol dehydrogenase family)</fullName>
    </submittedName>
</protein>